<dbReference type="EMBL" id="MN739359">
    <property type="protein sequence ID" value="QHT00798.1"/>
    <property type="molecule type" value="Genomic_DNA"/>
</dbReference>
<evidence type="ECO:0000313" key="1">
    <source>
        <dbReference type="EMBL" id="QHT00798.1"/>
    </source>
</evidence>
<dbReference type="AlphaFoldDB" id="A0A6C0C891"/>
<reference evidence="1" key="1">
    <citation type="journal article" date="2020" name="Nature">
        <title>Giant virus diversity and host interactions through global metagenomics.</title>
        <authorList>
            <person name="Schulz F."/>
            <person name="Roux S."/>
            <person name="Paez-Espino D."/>
            <person name="Jungbluth S."/>
            <person name="Walsh D.A."/>
            <person name="Denef V.J."/>
            <person name="McMahon K.D."/>
            <person name="Konstantinidis K.T."/>
            <person name="Eloe-Fadrosh E.A."/>
            <person name="Kyrpides N.C."/>
            <person name="Woyke T."/>
        </authorList>
    </citation>
    <scope>NUCLEOTIDE SEQUENCE</scope>
    <source>
        <strain evidence="1">GVMAG-M-3300020192-26</strain>
    </source>
</reference>
<sequence length="186" mass="21848">MCTKGLMDIYFYLYDCCVTLQSLTYKLFGSFHTIYFYDGEALTNITINYHTNISMSSYQQGMYYVQTSGESCDDNFIFNGTIDDVTRYIISHNDSTIPIISYQNMYNRKNIILSDNEQILNINLHPIDRYYCYLEHDKTYAKVTDFGTILKILLDTSCTHVSFIQTFPFKKNTYEIKDVTLKMLYS</sequence>
<protein>
    <submittedName>
        <fullName evidence="1">Uncharacterized protein</fullName>
    </submittedName>
</protein>
<organism evidence="1">
    <name type="scientific">viral metagenome</name>
    <dbReference type="NCBI Taxonomy" id="1070528"/>
    <lineage>
        <taxon>unclassified sequences</taxon>
        <taxon>metagenomes</taxon>
        <taxon>organismal metagenomes</taxon>
    </lineage>
</organism>
<accession>A0A6C0C891</accession>
<proteinExistence type="predicted"/>
<name>A0A6C0C891_9ZZZZ</name>